<evidence type="ECO:0000313" key="3">
    <source>
        <dbReference type="EMBL" id="KAF5318067.1"/>
    </source>
</evidence>
<sequence>MEPAMGALIQEQVPCLASEVWIWGTIPAGTGSILYDVSIDGGTPNVTSRASNGSAIYDDIYYQSSLLVNTDHTIVLRNLGSSGNKNSELQLDRFMFQTDETTPTFKPPGDSMSSAASITPSASSTSESMVEPGRSSSKSKALTIAGAIIGVLVVLVIVLAFFLWKSRGRRTQGNTQATGTRPHRPTLTPVPFIVIPHEAPLRESHSVEHDPIHTAKDPVIEANSCSSSRQVPVVGAHSSDQLPVTGMRTIPQADEGLISLPPPAYNSLQSNRLP</sequence>
<evidence type="ECO:0000256" key="2">
    <source>
        <dbReference type="SAM" id="Phobius"/>
    </source>
</evidence>
<dbReference type="EMBL" id="JAACJJ010000031">
    <property type="protein sequence ID" value="KAF5318067.1"/>
    <property type="molecule type" value="Genomic_DNA"/>
</dbReference>
<keyword evidence="4" id="KW-1185">Reference proteome</keyword>
<dbReference type="Proteomes" id="UP000567179">
    <property type="component" value="Unassembled WGS sequence"/>
</dbReference>
<name>A0A8H5B9F2_9AGAR</name>
<dbReference type="Gene3D" id="2.60.120.260">
    <property type="entry name" value="Galactose-binding domain-like"/>
    <property type="match status" value="1"/>
</dbReference>
<feature type="region of interest" description="Disordered" evidence="1">
    <location>
        <begin position="102"/>
        <end position="134"/>
    </location>
</feature>
<evidence type="ECO:0000256" key="1">
    <source>
        <dbReference type="SAM" id="MobiDB-lite"/>
    </source>
</evidence>
<reference evidence="3 4" key="1">
    <citation type="journal article" date="2020" name="ISME J.">
        <title>Uncovering the hidden diversity of litter-decomposition mechanisms in mushroom-forming fungi.</title>
        <authorList>
            <person name="Floudas D."/>
            <person name="Bentzer J."/>
            <person name="Ahren D."/>
            <person name="Johansson T."/>
            <person name="Persson P."/>
            <person name="Tunlid A."/>
        </authorList>
    </citation>
    <scope>NUCLEOTIDE SEQUENCE [LARGE SCALE GENOMIC DNA]</scope>
    <source>
        <strain evidence="3 4">CBS 101986</strain>
    </source>
</reference>
<keyword evidence="2" id="KW-1133">Transmembrane helix</keyword>
<keyword evidence="2" id="KW-0472">Membrane</keyword>
<dbReference type="AlphaFoldDB" id="A0A8H5B9F2"/>
<evidence type="ECO:0000313" key="4">
    <source>
        <dbReference type="Proteomes" id="UP000567179"/>
    </source>
</evidence>
<organism evidence="3 4">
    <name type="scientific">Psilocybe cf. subviscida</name>
    <dbReference type="NCBI Taxonomy" id="2480587"/>
    <lineage>
        <taxon>Eukaryota</taxon>
        <taxon>Fungi</taxon>
        <taxon>Dikarya</taxon>
        <taxon>Basidiomycota</taxon>
        <taxon>Agaricomycotina</taxon>
        <taxon>Agaricomycetes</taxon>
        <taxon>Agaricomycetidae</taxon>
        <taxon>Agaricales</taxon>
        <taxon>Agaricineae</taxon>
        <taxon>Strophariaceae</taxon>
        <taxon>Psilocybe</taxon>
    </lineage>
</organism>
<dbReference type="OrthoDB" id="3265734at2759"/>
<feature type="transmembrane region" description="Helical" evidence="2">
    <location>
        <begin position="141"/>
        <end position="164"/>
    </location>
</feature>
<keyword evidence="2" id="KW-0812">Transmembrane</keyword>
<protein>
    <submittedName>
        <fullName evidence="3">Uncharacterized protein</fullName>
    </submittedName>
</protein>
<feature type="compositionally biased region" description="Low complexity" evidence="1">
    <location>
        <begin position="111"/>
        <end position="132"/>
    </location>
</feature>
<feature type="region of interest" description="Disordered" evidence="1">
    <location>
        <begin position="254"/>
        <end position="274"/>
    </location>
</feature>
<accession>A0A8H5B9F2</accession>
<comment type="caution">
    <text evidence="3">The sequence shown here is derived from an EMBL/GenBank/DDBJ whole genome shotgun (WGS) entry which is preliminary data.</text>
</comment>
<proteinExistence type="predicted"/>
<gene>
    <name evidence="3" type="ORF">D9619_012164</name>
</gene>